<keyword evidence="2" id="KW-1185">Reference proteome</keyword>
<organism evidence="1 2">
    <name type="scientific">Anas platyrhynchos</name>
    <name type="common">Mallard</name>
    <name type="synonym">Anas boschas</name>
    <dbReference type="NCBI Taxonomy" id="8839"/>
    <lineage>
        <taxon>Eukaryota</taxon>
        <taxon>Metazoa</taxon>
        <taxon>Chordata</taxon>
        <taxon>Craniata</taxon>
        <taxon>Vertebrata</taxon>
        <taxon>Euteleostomi</taxon>
        <taxon>Archelosauria</taxon>
        <taxon>Archosauria</taxon>
        <taxon>Dinosauria</taxon>
        <taxon>Saurischia</taxon>
        <taxon>Theropoda</taxon>
        <taxon>Coelurosauria</taxon>
        <taxon>Aves</taxon>
        <taxon>Neognathae</taxon>
        <taxon>Galloanserae</taxon>
        <taxon>Anseriformes</taxon>
        <taxon>Anatidae</taxon>
        <taxon>Anatinae</taxon>
        <taxon>Anas</taxon>
    </lineage>
</organism>
<proteinExistence type="predicted"/>
<accession>R0K546</accession>
<reference evidence="2" key="1">
    <citation type="journal article" date="2013" name="Nat. Genet.">
        <title>The duck genome and transcriptome provide insight into an avian influenza virus reservoir species.</title>
        <authorList>
            <person name="Huang Y."/>
            <person name="Li Y."/>
            <person name="Burt D.W."/>
            <person name="Chen H."/>
            <person name="Zhang Y."/>
            <person name="Qian W."/>
            <person name="Kim H."/>
            <person name="Gan S."/>
            <person name="Zhao Y."/>
            <person name="Li J."/>
            <person name="Yi K."/>
            <person name="Feng H."/>
            <person name="Zhu P."/>
            <person name="Li B."/>
            <person name="Liu Q."/>
            <person name="Fairley S."/>
            <person name="Magor K.E."/>
            <person name="Du Z."/>
            <person name="Hu X."/>
            <person name="Goodman L."/>
            <person name="Tafer H."/>
            <person name="Vignal A."/>
            <person name="Lee T."/>
            <person name="Kim K.W."/>
            <person name="Sheng Z."/>
            <person name="An Y."/>
            <person name="Searle S."/>
            <person name="Herrero J."/>
            <person name="Groenen M.A."/>
            <person name="Crooijmans R.P."/>
            <person name="Faraut T."/>
            <person name="Cai Q."/>
            <person name="Webster R.G."/>
            <person name="Aldridge J.R."/>
            <person name="Warren W.C."/>
            <person name="Bartschat S."/>
            <person name="Kehr S."/>
            <person name="Marz M."/>
            <person name="Stadler P.F."/>
            <person name="Smith J."/>
            <person name="Kraus R.H."/>
            <person name="Zhao Y."/>
            <person name="Ren L."/>
            <person name="Fei J."/>
            <person name="Morisson M."/>
            <person name="Kaiser P."/>
            <person name="Griffin D.K."/>
            <person name="Rao M."/>
            <person name="Pitel F."/>
            <person name="Wang J."/>
            <person name="Li N."/>
        </authorList>
    </citation>
    <scope>NUCLEOTIDE SEQUENCE [LARGE SCALE GENOMIC DNA]</scope>
</reference>
<protein>
    <submittedName>
        <fullName evidence="1">Uncharacterized protein</fullName>
    </submittedName>
</protein>
<sequence length="224" mass="24632">MHQASAACGEEGGSRRLAEGAVPWESPVDEPFSSGKDASSQQLCTVCCLSLHSHQCPQCPRFKHLQKALVFEAQQIPMLLVLALCGLLGGTAKLFADVLTPWGRHPPFLVTAQDDQLPPLQNWAHQRHHVPMQQQAMTEGIQGHFVHMPPFLPGEGFCLLLSDSHTDAFLLRSPHLIAPEQAMFGSHRLEEKGVSFDNEQYPSEALALQSVNKKQRLCTAKSPS</sequence>
<evidence type="ECO:0000313" key="2">
    <source>
        <dbReference type="Proteomes" id="UP000296049"/>
    </source>
</evidence>
<name>R0K546_ANAPL</name>
<evidence type="ECO:0000313" key="1">
    <source>
        <dbReference type="EMBL" id="EOB05276.1"/>
    </source>
</evidence>
<dbReference type="AlphaFoldDB" id="R0K546"/>
<dbReference type="EMBL" id="KB742702">
    <property type="protein sequence ID" value="EOB05276.1"/>
    <property type="molecule type" value="Genomic_DNA"/>
</dbReference>
<dbReference type="Proteomes" id="UP000296049">
    <property type="component" value="Unassembled WGS sequence"/>
</dbReference>
<gene>
    <name evidence="1" type="ORF">Anapl_11582</name>
</gene>